<protein>
    <submittedName>
        <fullName evidence="1">Helix-turn-helix domain-containing protein</fullName>
    </submittedName>
</protein>
<accession>A0ABW3QQD3</accession>
<reference evidence="2" key="1">
    <citation type="journal article" date="2019" name="Int. J. Syst. Evol. Microbiol.">
        <title>The Global Catalogue of Microorganisms (GCM) 10K type strain sequencing project: providing services to taxonomists for standard genome sequencing and annotation.</title>
        <authorList>
            <consortium name="The Broad Institute Genomics Platform"/>
            <consortium name="The Broad Institute Genome Sequencing Center for Infectious Disease"/>
            <person name="Wu L."/>
            <person name="Ma J."/>
        </authorList>
    </citation>
    <scope>NUCLEOTIDE SEQUENCE [LARGE SCALE GENOMIC DNA]</scope>
    <source>
        <strain evidence="2">CCUG 60214</strain>
    </source>
</reference>
<dbReference type="InterPro" id="IPR001387">
    <property type="entry name" value="Cro/C1-type_HTH"/>
</dbReference>
<sequence length="316" mass="34826">MTNGQDAFPEALRAAIDRRGMSLERLCDRLRTMGTPVSTATLSYWQSGRTQPERAASLAALRNLEHIVGLATGELAGLLDPPKPRGRSATRPHRTVVGSEFFPNADRVEALLRDLDLSRDTQLTRLSGHDRVLVGPNRALHTWQSRQVLRAEEDGVDRLVVVHQLDLPCDGTERIRAVRNCEVGRVKADVEAGLLAAEMVFGRSVPKHETILIEHDVVAPSAGSPSTFFERRCRTPVREYLMEVRFDPGALPARCSLYTAADGVEKVRPVGLDDDRTTHGLVLDFGPGRFGIRWEWPDAECPENAEVVAGFRGGPA</sequence>
<gene>
    <name evidence="1" type="ORF">ACFQ3T_07665</name>
</gene>
<dbReference type="RefSeq" id="WP_380721719.1">
    <property type="nucleotide sequence ID" value="NZ_JBHTLK010000024.1"/>
</dbReference>
<dbReference type="EMBL" id="JBHTLK010000024">
    <property type="protein sequence ID" value="MFD1146998.1"/>
    <property type="molecule type" value="Genomic_DNA"/>
</dbReference>
<evidence type="ECO:0000313" key="2">
    <source>
        <dbReference type="Proteomes" id="UP001597168"/>
    </source>
</evidence>
<proteinExistence type="predicted"/>
<organism evidence="1 2">
    <name type="scientific">Saccharothrix hoggarensis</name>
    <dbReference type="NCBI Taxonomy" id="913853"/>
    <lineage>
        <taxon>Bacteria</taxon>
        <taxon>Bacillati</taxon>
        <taxon>Actinomycetota</taxon>
        <taxon>Actinomycetes</taxon>
        <taxon>Pseudonocardiales</taxon>
        <taxon>Pseudonocardiaceae</taxon>
        <taxon>Saccharothrix</taxon>
    </lineage>
</organism>
<comment type="caution">
    <text evidence="1">The sequence shown here is derived from an EMBL/GenBank/DDBJ whole genome shotgun (WGS) entry which is preliminary data.</text>
</comment>
<keyword evidence="2" id="KW-1185">Reference proteome</keyword>
<dbReference type="CDD" id="cd00093">
    <property type="entry name" value="HTH_XRE"/>
    <property type="match status" value="1"/>
</dbReference>
<dbReference type="Proteomes" id="UP001597168">
    <property type="component" value="Unassembled WGS sequence"/>
</dbReference>
<evidence type="ECO:0000313" key="1">
    <source>
        <dbReference type="EMBL" id="MFD1146998.1"/>
    </source>
</evidence>
<name>A0ABW3QQD3_9PSEU</name>